<reference evidence="1 2" key="1">
    <citation type="submission" date="2024-02" db="EMBL/GenBank/DDBJ databases">
        <title>A nitrogen-fixing paenibacillus bacterium.</title>
        <authorList>
            <person name="Zhang W.L."/>
            <person name="Chen S.F."/>
        </authorList>
    </citation>
    <scope>NUCLEOTIDE SEQUENCE [LARGE SCALE GENOMIC DNA]</scope>
    <source>
        <strain evidence="1 2">M1</strain>
    </source>
</reference>
<comment type="caution">
    <text evidence="1">The sequence shown here is derived from an EMBL/GenBank/DDBJ whole genome shotgun (WGS) entry which is preliminary data.</text>
</comment>
<gene>
    <name evidence="1" type="ORF">V3851_08560</name>
</gene>
<dbReference type="EMBL" id="JAZHPZ010000003">
    <property type="protein sequence ID" value="MEF2965878.1"/>
    <property type="molecule type" value="Genomic_DNA"/>
</dbReference>
<keyword evidence="2" id="KW-1185">Reference proteome</keyword>
<dbReference type="Proteomes" id="UP001306950">
    <property type="component" value="Unassembled WGS sequence"/>
</dbReference>
<dbReference type="RefSeq" id="WP_331846106.1">
    <property type="nucleotide sequence ID" value="NZ_JAZHPZ010000003.1"/>
</dbReference>
<evidence type="ECO:0008006" key="3">
    <source>
        <dbReference type="Google" id="ProtNLM"/>
    </source>
</evidence>
<evidence type="ECO:0000313" key="1">
    <source>
        <dbReference type="EMBL" id="MEF2965878.1"/>
    </source>
</evidence>
<name>A0ABU7VR75_9BACL</name>
<accession>A0ABU7VR75</accession>
<protein>
    <recommendedName>
        <fullName evidence="3">SMI1/KNR4 family protein</fullName>
    </recommendedName>
</protein>
<proteinExistence type="predicted"/>
<evidence type="ECO:0000313" key="2">
    <source>
        <dbReference type="Proteomes" id="UP001306950"/>
    </source>
</evidence>
<organism evidence="1 2">
    <name type="scientific">Paenibacillus haidiansis</name>
    <dbReference type="NCBI Taxonomy" id="1574488"/>
    <lineage>
        <taxon>Bacteria</taxon>
        <taxon>Bacillati</taxon>
        <taxon>Bacillota</taxon>
        <taxon>Bacilli</taxon>
        <taxon>Bacillales</taxon>
        <taxon>Paenibacillaceae</taxon>
        <taxon>Paenibacillus</taxon>
    </lineage>
</organism>
<sequence>MDRELQKEYGLSVDDYIGFYISFNSDIGLYECTPEDAVVFGRTGVNGDHFAFYTFNRSIVDLEEAPILFIQPTAFGNEVNLVAKNLKEFLALFIALKELYVLERFRFYKNKSEFIKEYKEIYLKDIGMRDSNYNYFIKRLMEKIEGIPEINDVYEYIIELRKQNRLE</sequence>